<proteinExistence type="predicted"/>
<evidence type="ECO:0000313" key="1">
    <source>
        <dbReference type="EMBL" id="MED6234857.1"/>
    </source>
</evidence>
<sequence length="103" mass="11771">MNLLWNLCFQFVLTGTAKIKQIREVFLSLSRGALAQELCFKTFFDSHFEKNDMFCRLNVRLTCKASNACCMMSVPVYSEQGTEKSKNKLCLNCKGNSMTTICF</sequence>
<dbReference type="Proteomes" id="UP001345963">
    <property type="component" value="Unassembled WGS sequence"/>
</dbReference>
<name>A0ABU7A9Q8_9TELE</name>
<gene>
    <name evidence="1" type="ORF">ATANTOWER_005124</name>
</gene>
<organism evidence="1 2">
    <name type="scientific">Ataeniobius toweri</name>
    <dbReference type="NCBI Taxonomy" id="208326"/>
    <lineage>
        <taxon>Eukaryota</taxon>
        <taxon>Metazoa</taxon>
        <taxon>Chordata</taxon>
        <taxon>Craniata</taxon>
        <taxon>Vertebrata</taxon>
        <taxon>Euteleostomi</taxon>
        <taxon>Actinopterygii</taxon>
        <taxon>Neopterygii</taxon>
        <taxon>Teleostei</taxon>
        <taxon>Neoteleostei</taxon>
        <taxon>Acanthomorphata</taxon>
        <taxon>Ovalentaria</taxon>
        <taxon>Atherinomorphae</taxon>
        <taxon>Cyprinodontiformes</taxon>
        <taxon>Goodeidae</taxon>
        <taxon>Ataeniobius</taxon>
    </lineage>
</organism>
<comment type="caution">
    <text evidence="1">The sequence shown here is derived from an EMBL/GenBank/DDBJ whole genome shotgun (WGS) entry which is preliminary data.</text>
</comment>
<reference evidence="1 2" key="1">
    <citation type="submission" date="2021-07" db="EMBL/GenBank/DDBJ databases">
        <authorList>
            <person name="Palmer J.M."/>
        </authorList>
    </citation>
    <scope>NUCLEOTIDE SEQUENCE [LARGE SCALE GENOMIC DNA]</scope>
    <source>
        <strain evidence="1 2">AT_MEX2019</strain>
        <tissue evidence="1">Muscle</tissue>
    </source>
</reference>
<evidence type="ECO:0008006" key="3">
    <source>
        <dbReference type="Google" id="ProtNLM"/>
    </source>
</evidence>
<accession>A0ABU7A9Q8</accession>
<keyword evidence="2" id="KW-1185">Reference proteome</keyword>
<protein>
    <recommendedName>
        <fullName evidence="3">Secreted protein</fullName>
    </recommendedName>
</protein>
<dbReference type="EMBL" id="JAHUTI010009992">
    <property type="protein sequence ID" value="MED6234857.1"/>
    <property type="molecule type" value="Genomic_DNA"/>
</dbReference>
<evidence type="ECO:0000313" key="2">
    <source>
        <dbReference type="Proteomes" id="UP001345963"/>
    </source>
</evidence>